<dbReference type="AlphaFoldDB" id="A0A517N793"/>
<evidence type="ECO:0000313" key="1">
    <source>
        <dbReference type="EMBL" id="QDT02991.1"/>
    </source>
</evidence>
<dbReference type="EMBL" id="CP036525">
    <property type="protein sequence ID" value="QDT02991.1"/>
    <property type="molecule type" value="Genomic_DNA"/>
</dbReference>
<dbReference type="Proteomes" id="UP000318538">
    <property type="component" value="Chromosome"/>
</dbReference>
<sequence length="143" mass="16795">MGSKRPQITQSLKPLNPFAPLSELSPRRGVWGNAHLNRAVFLDRDIQFRELESLSSMPAIPAAGMRQLTYSGWWFVQRIRINNQPVWRKVSWLRIDREIEIRLPPQVDPDQRPLRIEINFGPALRIRRFRVWLGGQPIYDEEA</sequence>
<evidence type="ECO:0000313" key="2">
    <source>
        <dbReference type="Proteomes" id="UP000318538"/>
    </source>
</evidence>
<name>A0A517N793_9BACT</name>
<gene>
    <name evidence="1" type="ORF">K227x_13700</name>
</gene>
<proteinExistence type="predicted"/>
<accession>A0A517N793</accession>
<protein>
    <submittedName>
        <fullName evidence="1">Uncharacterized protein</fullName>
    </submittedName>
</protein>
<keyword evidence="2" id="KW-1185">Reference proteome</keyword>
<organism evidence="1 2">
    <name type="scientific">Rubripirellula lacrimiformis</name>
    <dbReference type="NCBI Taxonomy" id="1930273"/>
    <lineage>
        <taxon>Bacteria</taxon>
        <taxon>Pseudomonadati</taxon>
        <taxon>Planctomycetota</taxon>
        <taxon>Planctomycetia</taxon>
        <taxon>Pirellulales</taxon>
        <taxon>Pirellulaceae</taxon>
        <taxon>Rubripirellula</taxon>
    </lineage>
</organism>
<dbReference type="KEGG" id="rlc:K227x_13700"/>
<reference evidence="1 2" key="1">
    <citation type="submission" date="2019-02" db="EMBL/GenBank/DDBJ databases">
        <title>Deep-cultivation of Planctomycetes and their phenomic and genomic characterization uncovers novel biology.</title>
        <authorList>
            <person name="Wiegand S."/>
            <person name="Jogler M."/>
            <person name="Boedeker C."/>
            <person name="Pinto D."/>
            <person name="Vollmers J."/>
            <person name="Rivas-Marin E."/>
            <person name="Kohn T."/>
            <person name="Peeters S.H."/>
            <person name="Heuer A."/>
            <person name="Rast P."/>
            <person name="Oberbeckmann S."/>
            <person name="Bunk B."/>
            <person name="Jeske O."/>
            <person name="Meyerdierks A."/>
            <person name="Storesund J.E."/>
            <person name="Kallscheuer N."/>
            <person name="Luecker S."/>
            <person name="Lage O.M."/>
            <person name="Pohl T."/>
            <person name="Merkel B.J."/>
            <person name="Hornburger P."/>
            <person name="Mueller R.-W."/>
            <person name="Bruemmer F."/>
            <person name="Labrenz M."/>
            <person name="Spormann A.M."/>
            <person name="Op den Camp H."/>
            <person name="Overmann J."/>
            <person name="Amann R."/>
            <person name="Jetten M.S.M."/>
            <person name="Mascher T."/>
            <person name="Medema M.H."/>
            <person name="Devos D.P."/>
            <person name="Kaster A.-K."/>
            <person name="Ovreas L."/>
            <person name="Rohde M."/>
            <person name="Galperin M.Y."/>
            <person name="Jogler C."/>
        </authorList>
    </citation>
    <scope>NUCLEOTIDE SEQUENCE [LARGE SCALE GENOMIC DNA]</scope>
    <source>
        <strain evidence="1 2">K22_7</strain>
    </source>
</reference>